<keyword evidence="1" id="KW-1133">Transmembrane helix</keyword>
<reference evidence="2 3" key="1">
    <citation type="submission" date="2017-03" db="EMBL/GenBank/DDBJ databases">
        <title>Genome sequence of Clostridium hungatei DSM 14427.</title>
        <authorList>
            <person name="Poehlein A."/>
            <person name="Daniel R."/>
        </authorList>
    </citation>
    <scope>NUCLEOTIDE SEQUENCE [LARGE SCALE GENOMIC DNA]</scope>
    <source>
        <strain evidence="2 3">DSM 14427</strain>
    </source>
</reference>
<name>A0A1V4SNY8_RUMHU</name>
<dbReference type="STRING" id="48256.CLHUN_09330"/>
<dbReference type="InterPro" id="IPR028994">
    <property type="entry name" value="Integrin_alpha_N"/>
</dbReference>
<dbReference type="EMBL" id="MZGX01000004">
    <property type="protein sequence ID" value="OPX45554.1"/>
    <property type="molecule type" value="Genomic_DNA"/>
</dbReference>
<organism evidence="2 3">
    <name type="scientific">Ruminiclostridium hungatei</name>
    <name type="common">Clostridium hungatei</name>
    <dbReference type="NCBI Taxonomy" id="48256"/>
    <lineage>
        <taxon>Bacteria</taxon>
        <taxon>Bacillati</taxon>
        <taxon>Bacillota</taxon>
        <taxon>Clostridia</taxon>
        <taxon>Eubacteriales</taxon>
        <taxon>Oscillospiraceae</taxon>
        <taxon>Ruminiclostridium</taxon>
    </lineage>
</organism>
<comment type="caution">
    <text evidence="2">The sequence shown here is derived from an EMBL/GenBank/DDBJ whole genome shotgun (WGS) entry which is preliminary data.</text>
</comment>
<keyword evidence="1" id="KW-0472">Membrane</keyword>
<evidence type="ECO:0008006" key="4">
    <source>
        <dbReference type="Google" id="ProtNLM"/>
    </source>
</evidence>
<dbReference type="Proteomes" id="UP000191554">
    <property type="component" value="Unassembled WGS sequence"/>
</dbReference>
<dbReference type="AlphaFoldDB" id="A0A1V4SNY8"/>
<protein>
    <recommendedName>
        <fullName evidence="4">FG-GAP repeat protein</fullName>
    </recommendedName>
</protein>
<dbReference type="RefSeq" id="WP_080063378.1">
    <property type="nucleotide sequence ID" value="NZ_MZGX01000004.1"/>
</dbReference>
<evidence type="ECO:0000313" key="2">
    <source>
        <dbReference type="EMBL" id="OPX45554.1"/>
    </source>
</evidence>
<dbReference type="OrthoDB" id="1653343at2"/>
<evidence type="ECO:0000313" key="3">
    <source>
        <dbReference type="Proteomes" id="UP000191554"/>
    </source>
</evidence>
<keyword evidence="3" id="KW-1185">Reference proteome</keyword>
<feature type="transmembrane region" description="Helical" evidence="1">
    <location>
        <begin position="89"/>
        <end position="107"/>
    </location>
</feature>
<sequence>MYYSERFDQLGSDSNIITGAYGDVNGDNIRDYVYLTGTRTPNSGYIQNITLVIRDGRTGIKQKARLQSDSGYSPTVTLQDFTGDKIKDIMVGIASGGSGGIMFYYIFSDVNNRLFQMFDYEEYNGRYNYEVKYEDHYKVTVKNREREVSFIIDISNRGREYLDEIYTPQGILKQPIEGWVDPLGGLYPVDFDGNGIYELLGYQGISGRYHADSLGYVQSVLKWNGKKFYLTEQYVAVFGGESG</sequence>
<evidence type="ECO:0000256" key="1">
    <source>
        <dbReference type="SAM" id="Phobius"/>
    </source>
</evidence>
<keyword evidence="1" id="KW-0812">Transmembrane</keyword>
<accession>A0A1V4SNY8</accession>
<gene>
    <name evidence="2" type="ORF">CLHUN_09330</name>
</gene>
<proteinExistence type="predicted"/>
<dbReference type="SUPFAM" id="SSF69318">
    <property type="entry name" value="Integrin alpha N-terminal domain"/>
    <property type="match status" value="1"/>
</dbReference>